<organism evidence="2 3">
    <name type="scientific">Streptomyces crystallinus</name>
    <dbReference type="NCBI Taxonomy" id="68191"/>
    <lineage>
        <taxon>Bacteria</taxon>
        <taxon>Bacillati</taxon>
        <taxon>Actinomycetota</taxon>
        <taxon>Actinomycetes</taxon>
        <taxon>Kitasatosporales</taxon>
        <taxon>Streptomycetaceae</taxon>
        <taxon>Streptomyces</taxon>
    </lineage>
</organism>
<accession>A0ABP3QDW5</accession>
<proteinExistence type="predicted"/>
<dbReference type="Pfam" id="PF21311">
    <property type="entry name" value="Phage_RBD_prop"/>
    <property type="match status" value="1"/>
</dbReference>
<gene>
    <name evidence="2" type="ORF">GCM10010394_17640</name>
</gene>
<sequence>MAITDINGINLSGVTGKLIQTVALTKNPAPQAIASDPVNGHVFVLQMESAAKTPLGNMYLNRIDRTTGRLTGSMYLTGFGHGISMGAQPVGADTYLWTEVGPVSPNDGVSNAFGQAVTRFRFVDGATLDQADVPAAQKFCPPGGRNTGPSVDLANNTLTIVYFKGSVRCFTRYDLARAAQGEWVEVGSTFELPAGAETGLTFQGYTTLGGVLYVYQWKKDPVTTYPGTTYITSYSLDSKTRIDSQVVTGADGLERREPEGLAVEVDPATGETRLLFGFSDTVPGTTGRRNVTIGWYPTQPAVDGVKVLSGWENLNLAAGVQAGAEAPRGRLVAIADTTYLQLRGTLSCSLTADTLVATLPQRLYPTRTVRQNTPRNMYYGVGVCRVEANKLGELWAYGASADNAISWIDLDCFSVAWR</sequence>
<dbReference type="EMBL" id="BAAACA010000009">
    <property type="protein sequence ID" value="GAA0588799.1"/>
    <property type="molecule type" value="Genomic_DNA"/>
</dbReference>
<dbReference type="InterPro" id="IPR048799">
    <property type="entry name" value="P68_RBP_TagC-like_beta-prop"/>
</dbReference>
<feature type="domain" description="P68 RBP/TagC-like beta-propeller" evidence="1">
    <location>
        <begin position="31"/>
        <end position="280"/>
    </location>
</feature>
<dbReference type="RefSeq" id="WP_344071962.1">
    <property type="nucleotide sequence ID" value="NZ_BAAACA010000009.1"/>
</dbReference>
<reference evidence="3" key="1">
    <citation type="journal article" date="2019" name="Int. J. Syst. Evol. Microbiol.">
        <title>The Global Catalogue of Microorganisms (GCM) 10K type strain sequencing project: providing services to taxonomists for standard genome sequencing and annotation.</title>
        <authorList>
            <consortium name="The Broad Institute Genomics Platform"/>
            <consortium name="The Broad Institute Genome Sequencing Center for Infectious Disease"/>
            <person name="Wu L."/>
            <person name="Ma J."/>
        </authorList>
    </citation>
    <scope>NUCLEOTIDE SEQUENCE [LARGE SCALE GENOMIC DNA]</scope>
    <source>
        <strain evidence="3">JCM 5067</strain>
    </source>
</reference>
<evidence type="ECO:0000313" key="3">
    <source>
        <dbReference type="Proteomes" id="UP001500668"/>
    </source>
</evidence>
<evidence type="ECO:0000313" key="2">
    <source>
        <dbReference type="EMBL" id="GAA0588799.1"/>
    </source>
</evidence>
<name>A0ABP3QDW5_9ACTN</name>
<keyword evidence="3" id="KW-1185">Reference proteome</keyword>
<evidence type="ECO:0000259" key="1">
    <source>
        <dbReference type="Pfam" id="PF21311"/>
    </source>
</evidence>
<comment type="caution">
    <text evidence="2">The sequence shown here is derived from an EMBL/GenBank/DDBJ whole genome shotgun (WGS) entry which is preliminary data.</text>
</comment>
<dbReference type="Proteomes" id="UP001500668">
    <property type="component" value="Unassembled WGS sequence"/>
</dbReference>
<protein>
    <recommendedName>
        <fullName evidence="1">P68 RBP/TagC-like beta-propeller domain-containing protein</fullName>
    </recommendedName>
</protein>